<accession>A0A6A4HZ69</accession>
<evidence type="ECO:0000259" key="2">
    <source>
        <dbReference type="PROSITE" id="PS50404"/>
    </source>
</evidence>
<dbReference type="Gene3D" id="3.40.30.10">
    <property type="entry name" value="Glutaredoxin"/>
    <property type="match status" value="1"/>
</dbReference>
<dbReference type="InterPro" id="IPR040079">
    <property type="entry name" value="Glutathione_S-Trfase"/>
</dbReference>
<dbReference type="SFLD" id="SFLDS00019">
    <property type="entry name" value="Glutathione_Transferase_(cytos"/>
    <property type="match status" value="1"/>
</dbReference>
<sequence>MLTVHHLQNSQSERIPWLCEELEIPYNLKLYHWQQDPLIAPASLRALTPMQASPVITDGELTLSESGAIVEYIIHKYGSGRLALPPSHPDYAHYLHWFHFANGGLQSAMSGLYRVVVTDVDPEYPIYKLAANAVRKVLAHVEVRVGEATWLAGEEFTAADVMNFWSLTGMRTFVPLDLSGYPNILAYMERIGNRNAYKTAMEKGDRGRESCIGGPPPKVFAGLGKIYEVFL</sequence>
<dbReference type="EMBL" id="ML769426">
    <property type="protein sequence ID" value="KAE9403331.1"/>
    <property type="molecule type" value="Genomic_DNA"/>
</dbReference>
<dbReference type="SUPFAM" id="SSF47616">
    <property type="entry name" value="GST C-terminal domain-like"/>
    <property type="match status" value="1"/>
</dbReference>
<dbReference type="AlphaFoldDB" id="A0A6A4HZ69"/>
<evidence type="ECO:0000256" key="1">
    <source>
        <dbReference type="ARBA" id="ARBA00007409"/>
    </source>
</evidence>
<dbReference type="CDD" id="cd03046">
    <property type="entry name" value="GST_N_GTT1_like"/>
    <property type="match status" value="1"/>
</dbReference>
<feature type="domain" description="GST C-terminal" evidence="3">
    <location>
        <begin position="87"/>
        <end position="220"/>
    </location>
</feature>
<dbReference type="InterPro" id="IPR004045">
    <property type="entry name" value="Glutathione_S-Trfase_N"/>
</dbReference>
<feature type="domain" description="GST N-terminal" evidence="2">
    <location>
        <begin position="1"/>
        <end position="81"/>
    </location>
</feature>
<evidence type="ECO:0000313" key="5">
    <source>
        <dbReference type="Proteomes" id="UP000799118"/>
    </source>
</evidence>
<dbReference type="SFLD" id="SFLDG01150">
    <property type="entry name" value="Main.1:_Beta-like"/>
    <property type="match status" value="1"/>
</dbReference>
<dbReference type="PROSITE" id="PS50405">
    <property type="entry name" value="GST_CTER"/>
    <property type="match status" value="1"/>
</dbReference>
<evidence type="ECO:0000313" key="4">
    <source>
        <dbReference type="EMBL" id="KAE9403331.1"/>
    </source>
</evidence>
<gene>
    <name evidence="4" type="ORF">BT96DRAFT_917588</name>
</gene>
<dbReference type="InterPro" id="IPR036249">
    <property type="entry name" value="Thioredoxin-like_sf"/>
</dbReference>
<dbReference type="Proteomes" id="UP000799118">
    <property type="component" value="Unassembled WGS sequence"/>
</dbReference>
<dbReference type="SUPFAM" id="SSF52833">
    <property type="entry name" value="Thioredoxin-like"/>
    <property type="match status" value="1"/>
</dbReference>
<dbReference type="Gene3D" id="1.20.1050.10">
    <property type="match status" value="1"/>
</dbReference>
<keyword evidence="5" id="KW-1185">Reference proteome</keyword>
<dbReference type="InterPro" id="IPR004046">
    <property type="entry name" value="GST_C"/>
</dbReference>
<dbReference type="Pfam" id="PF13417">
    <property type="entry name" value="GST_N_3"/>
    <property type="match status" value="1"/>
</dbReference>
<dbReference type="PROSITE" id="PS50404">
    <property type="entry name" value="GST_NTER"/>
    <property type="match status" value="1"/>
</dbReference>
<dbReference type="SFLD" id="SFLDG00358">
    <property type="entry name" value="Main_(cytGST)"/>
    <property type="match status" value="1"/>
</dbReference>
<evidence type="ECO:0000259" key="3">
    <source>
        <dbReference type="PROSITE" id="PS50405"/>
    </source>
</evidence>
<proteinExistence type="inferred from homology"/>
<organism evidence="4 5">
    <name type="scientific">Gymnopus androsaceus JB14</name>
    <dbReference type="NCBI Taxonomy" id="1447944"/>
    <lineage>
        <taxon>Eukaryota</taxon>
        <taxon>Fungi</taxon>
        <taxon>Dikarya</taxon>
        <taxon>Basidiomycota</taxon>
        <taxon>Agaricomycotina</taxon>
        <taxon>Agaricomycetes</taxon>
        <taxon>Agaricomycetidae</taxon>
        <taxon>Agaricales</taxon>
        <taxon>Marasmiineae</taxon>
        <taxon>Omphalotaceae</taxon>
        <taxon>Gymnopus</taxon>
    </lineage>
</organism>
<protein>
    <submittedName>
        <fullName evidence="4">Glutathione S-transferase</fullName>
    </submittedName>
</protein>
<dbReference type="InterPro" id="IPR010987">
    <property type="entry name" value="Glutathione-S-Trfase_C-like"/>
</dbReference>
<dbReference type="OrthoDB" id="2098326at2759"/>
<reference evidence="4" key="1">
    <citation type="journal article" date="2019" name="Environ. Microbiol.">
        <title>Fungal ecological strategies reflected in gene transcription - a case study of two litter decomposers.</title>
        <authorList>
            <person name="Barbi F."/>
            <person name="Kohler A."/>
            <person name="Barry K."/>
            <person name="Baskaran P."/>
            <person name="Daum C."/>
            <person name="Fauchery L."/>
            <person name="Ihrmark K."/>
            <person name="Kuo A."/>
            <person name="LaButti K."/>
            <person name="Lipzen A."/>
            <person name="Morin E."/>
            <person name="Grigoriev I.V."/>
            <person name="Henrissat B."/>
            <person name="Lindahl B."/>
            <person name="Martin F."/>
        </authorList>
    </citation>
    <scope>NUCLEOTIDE SEQUENCE</scope>
    <source>
        <strain evidence="4">JB14</strain>
    </source>
</reference>
<dbReference type="PANTHER" id="PTHR44051">
    <property type="entry name" value="GLUTATHIONE S-TRANSFERASE-RELATED"/>
    <property type="match status" value="1"/>
</dbReference>
<dbReference type="PANTHER" id="PTHR44051:SF9">
    <property type="entry name" value="GLUTATHIONE S-TRANSFERASE 1"/>
    <property type="match status" value="1"/>
</dbReference>
<dbReference type="Pfam" id="PF00043">
    <property type="entry name" value="GST_C"/>
    <property type="match status" value="1"/>
</dbReference>
<comment type="similarity">
    <text evidence="1">Belongs to the GST superfamily.</text>
</comment>
<dbReference type="InterPro" id="IPR036282">
    <property type="entry name" value="Glutathione-S-Trfase_C_sf"/>
</dbReference>
<name>A0A6A4HZ69_9AGAR</name>